<dbReference type="EMBL" id="JAODUP010000655">
    <property type="protein sequence ID" value="KAK2145819.1"/>
    <property type="molecule type" value="Genomic_DNA"/>
</dbReference>
<organism evidence="1 2">
    <name type="scientific">Paralvinella palmiformis</name>
    <dbReference type="NCBI Taxonomy" id="53620"/>
    <lineage>
        <taxon>Eukaryota</taxon>
        <taxon>Metazoa</taxon>
        <taxon>Spiralia</taxon>
        <taxon>Lophotrochozoa</taxon>
        <taxon>Annelida</taxon>
        <taxon>Polychaeta</taxon>
        <taxon>Sedentaria</taxon>
        <taxon>Canalipalpata</taxon>
        <taxon>Terebellida</taxon>
        <taxon>Terebelliformia</taxon>
        <taxon>Alvinellidae</taxon>
        <taxon>Paralvinella</taxon>
    </lineage>
</organism>
<sequence length="42" mass="4706">MMPLSECNVSRIVILFNISCVQHTQSVIGINKRYQSVTRPAA</sequence>
<reference evidence="1" key="1">
    <citation type="journal article" date="2023" name="Mol. Biol. Evol.">
        <title>Third-Generation Sequencing Reveals the Adaptive Role of the Epigenome in Three Deep-Sea Polychaetes.</title>
        <authorList>
            <person name="Perez M."/>
            <person name="Aroh O."/>
            <person name="Sun Y."/>
            <person name="Lan Y."/>
            <person name="Juniper S.K."/>
            <person name="Young C.R."/>
            <person name="Angers B."/>
            <person name="Qian P.Y."/>
        </authorList>
    </citation>
    <scope>NUCLEOTIDE SEQUENCE</scope>
    <source>
        <strain evidence="1">P08H-3</strain>
    </source>
</reference>
<keyword evidence="2" id="KW-1185">Reference proteome</keyword>
<dbReference type="AlphaFoldDB" id="A0AAD9J3Q7"/>
<gene>
    <name evidence="1" type="ORF">LSH36_655g00034</name>
</gene>
<comment type="caution">
    <text evidence="1">The sequence shown here is derived from an EMBL/GenBank/DDBJ whole genome shotgun (WGS) entry which is preliminary data.</text>
</comment>
<dbReference type="Proteomes" id="UP001208570">
    <property type="component" value="Unassembled WGS sequence"/>
</dbReference>
<protein>
    <submittedName>
        <fullName evidence="1">Uncharacterized protein</fullName>
    </submittedName>
</protein>
<proteinExistence type="predicted"/>
<name>A0AAD9J3Q7_9ANNE</name>
<evidence type="ECO:0000313" key="1">
    <source>
        <dbReference type="EMBL" id="KAK2145819.1"/>
    </source>
</evidence>
<evidence type="ECO:0000313" key="2">
    <source>
        <dbReference type="Proteomes" id="UP001208570"/>
    </source>
</evidence>
<accession>A0AAD9J3Q7</accession>